<keyword evidence="7 10" id="KW-0460">Magnesium</keyword>
<dbReference type="NCBIfam" id="TIGR00633">
    <property type="entry name" value="xth"/>
    <property type="match status" value="1"/>
</dbReference>
<dbReference type="GO" id="GO:0003677">
    <property type="term" value="F:DNA binding"/>
    <property type="evidence" value="ECO:0007669"/>
    <property type="project" value="InterPro"/>
</dbReference>
<dbReference type="PROSITE" id="PS51435">
    <property type="entry name" value="AP_NUCLEASE_F1_4"/>
    <property type="match status" value="1"/>
</dbReference>
<evidence type="ECO:0000256" key="9">
    <source>
        <dbReference type="PIRSR" id="PIRSR604808-1"/>
    </source>
</evidence>
<keyword evidence="13" id="KW-0234">DNA repair</keyword>
<dbReference type="InterPro" id="IPR020847">
    <property type="entry name" value="AP_endonuclease_F1_BS"/>
</dbReference>
<organism evidence="16 17">
    <name type="scientific">Candidula unifasciata</name>
    <dbReference type="NCBI Taxonomy" id="100452"/>
    <lineage>
        <taxon>Eukaryota</taxon>
        <taxon>Metazoa</taxon>
        <taxon>Spiralia</taxon>
        <taxon>Lophotrochozoa</taxon>
        <taxon>Mollusca</taxon>
        <taxon>Gastropoda</taxon>
        <taxon>Heterobranchia</taxon>
        <taxon>Euthyneura</taxon>
        <taxon>Panpulmonata</taxon>
        <taxon>Eupulmonata</taxon>
        <taxon>Stylommatophora</taxon>
        <taxon>Helicina</taxon>
        <taxon>Helicoidea</taxon>
        <taxon>Geomitridae</taxon>
        <taxon>Candidula</taxon>
    </lineage>
</organism>
<feature type="binding site" evidence="10">
    <location>
        <position position="37"/>
    </location>
    <ligand>
        <name>Mg(2+)</name>
        <dbReference type="ChEBI" id="CHEBI:18420"/>
        <label>1</label>
    </ligand>
</feature>
<dbReference type="PANTHER" id="PTHR22748">
    <property type="entry name" value="AP ENDONUCLEASE"/>
    <property type="match status" value="1"/>
</dbReference>
<keyword evidence="3 10" id="KW-0479">Metal-binding</keyword>
<dbReference type="PROSITE" id="PS51999">
    <property type="entry name" value="ZF_GRF"/>
    <property type="match status" value="1"/>
</dbReference>
<evidence type="ECO:0000313" key="17">
    <source>
        <dbReference type="Proteomes" id="UP000678393"/>
    </source>
</evidence>
<evidence type="ECO:0000259" key="15">
    <source>
        <dbReference type="PROSITE" id="PS51999"/>
    </source>
</evidence>
<evidence type="ECO:0000256" key="1">
    <source>
        <dbReference type="ARBA" id="ARBA00000493"/>
    </source>
</evidence>
<evidence type="ECO:0000256" key="3">
    <source>
        <dbReference type="ARBA" id="ARBA00022723"/>
    </source>
</evidence>
<dbReference type="Gene3D" id="3.60.10.10">
    <property type="entry name" value="Endonuclease/exonuclease/phosphatase"/>
    <property type="match status" value="1"/>
</dbReference>
<sequence length="630" mass="70265">MPLKIVTWNINGIRAVREKSTKVLLDSLKADIICLQETKVTRDMLDEPVAIVDGYDSYFSFSRKRTGYSGTATYCNARVSPQKAEEGLTGRLSTSHECIIKCYGNTFDYTSADLESLDAEGRCIITQHQIRLPTNEVKDVALLNVYVPRAGDKEDRLWYKLKFLTLLQSRAEELLKQNIHVIILGDLNLAHRDLDNCDPECNSDCNVRTSRVWMNKFLQVLERDPSLPENDDSLTKVALPDLKGGMFSDVYRQLHVDQENAFTNWTSSTDARKTNYGRRLDYILIDTGLSPYVCSSEIMIDVEGSDHCPVIVTLNCDPVPSTVCPSLCSKYMPEFKGQQQKLSSFFPKSVRQNTNQSTSVYIPFSDGNKNVPDVKRSQAVGSVSHSSSFPLSQSELKKSAVRQTSKLHGKRSAAANVKHSKKLKMQPDEMISKQSSLMFFFRKADSGQTKFPGNNSCGEVSRNCELRPTCNVTGIGAGYELAPTNSSASESVCTLSCSDSEESIHHSQESNSLLESQSICQSDLYLLEESNKFHFKASNGESSKSTTTALTDLRTNSAQCVDSGQAWKSLLSGPPPPPLCPGHKEPCILKTVNKKGPNKNKQFYVCARPEGAKGNPEYRCNYFVWYKHKK</sequence>
<dbReference type="Proteomes" id="UP000678393">
    <property type="component" value="Unassembled WGS sequence"/>
</dbReference>
<dbReference type="OrthoDB" id="391817at2759"/>
<dbReference type="GO" id="GO:0008270">
    <property type="term" value="F:zinc ion binding"/>
    <property type="evidence" value="ECO:0007669"/>
    <property type="project" value="UniProtKB-KW"/>
</dbReference>
<name>A0A8S3YXG7_9EUPU</name>
<feature type="region of interest" description="Disordered" evidence="14">
    <location>
        <begin position="403"/>
        <end position="425"/>
    </location>
</feature>
<keyword evidence="5" id="KW-0378">Hydrolase</keyword>
<keyword evidence="6" id="KW-0862">Zinc</keyword>
<dbReference type="InterPro" id="IPR036691">
    <property type="entry name" value="Endo/exonu/phosph_ase_sf"/>
</dbReference>
<dbReference type="GO" id="GO:0006284">
    <property type="term" value="P:base-excision repair"/>
    <property type="evidence" value="ECO:0007669"/>
    <property type="project" value="TreeGrafter"/>
</dbReference>
<dbReference type="PANTHER" id="PTHR22748:SF4">
    <property type="entry name" value="DNA-(APURINIC OR APYRIMIDINIC SITE) ENDONUCLEASE 2"/>
    <property type="match status" value="1"/>
</dbReference>
<comment type="caution">
    <text evidence="16">The sequence shown here is derived from an EMBL/GenBank/DDBJ whole genome shotgun (WGS) entry which is preliminary data.</text>
</comment>
<dbReference type="InterPro" id="IPR004808">
    <property type="entry name" value="AP_endonuc_1"/>
</dbReference>
<comment type="cofactor">
    <cofactor evidence="10 13">
        <name>Mg(2+)</name>
        <dbReference type="ChEBI" id="CHEBI:18420"/>
    </cofactor>
    <cofactor evidence="10 13">
        <name>Mn(2+)</name>
        <dbReference type="ChEBI" id="CHEBI:29035"/>
    </cofactor>
    <text evidence="10 13">Probably binds two magnesium or manganese ions per subunit.</text>
</comment>
<feature type="binding site" evidence="10">
    <location>
        <position position="306"/>
    </location>
    <ligand>
        <name>Mg(2+)</name>
        <dbReference type="ChEBI" id="CHEBI:18420"/>
        <label>1</label>
    </ligand>
</feature>
<feature type="binding site" evidence="10">
    <location>
        <position position="186"/>
    </location>
    <ligand>
        <name>Mg(2+)</name>
        <dbReference type="ChEBI" id="CHEBI:18420"/>
        <label>1</label>
    </ligand>
</feature>
<dbReference type="GO" id="GO:0003906">
    <property type="term" value="F:DNA-(apurinic or apyrimidinic site) endonuclease activity"/>
    <property type="evidence" value="ECO:0007669"/>
    <property type="project" value="TreeGrafter"/>
</dbReference>
<evidence type="ECO:0000256" key="11">
    <source>
        <dbReference type="PIRSR" id="PIRSR604808-3"/>
    </source>
</evidence>
<feature type="site" description="Transition state stabilizer" evidence="11">
    <location>
        <position position="188"/>
    </location>
</feature>
<dbReference type="Pfam" id="PF06839">
    <property type="entry name" value="Zn_ribbon_GRF"/>
    <property type="match status" value="1"/>
</dbReference>
<reference evidence="16" key="1">
    <citation type="submission" date="2021-04" db="EMBL/GenBank/DDBJ databases">
        <authorList>
            <consortium name="Molecular Ecology Group"/>
        </authorList>
    </citation>
    <scope>NUCLEOTIDE SEQUENCE</scope>
</reference>
<dbReference type="GO" id="GO:0005634">
    <property type="term" value="C:nucleus"/>
    <property type="evidence" value="ECO:0007669"/>
    <property type="project" value="TreeGrafter"/>
</dbReference>
<feature type="domain" description="GRF-type" evidence="15">
    <location>
        <begin position="580"/>
        <end position="629"/>
    </location>
</feature>
<dbReference type="AlphaFoldDB" id="A0A8S3YXG7"/>
<accession>A0A8S3YXG7</accession>
<gene>
    <name evidence="16" type="ORF">CUNI_LOCUS5913</name>
</gene>
<evidence type="ECO:0000256" key="13">
    <source>
        <dbReference type="RuleBase" id="RU362131"/>
    </source>
</evidence>
<protein>
    <recommendedName>
        <fullName evidence="13">DNA-(apurinic or apyrimidinic site) endonuclease</fullName>
        <ecNumber evidence="13">3.1.-.-</ecNumber>
    </recommendedName>
</protein>
<dbReference type="GO" id="GO:0008311">
    <property type="term" value="F:double-stranded DNA 3'-5' DNA exonuclease activity"/>
    <property type="evidence" value="ECO:0007669"/>
    <property type="project" value="UniProtKB-EC"/>
</dbReference>
<dbReference type="GO" id="GO:0008081">
    <property type="term" value="F:phosphoric diester hydrolase activity"/>
    <property type="evidence" value="ECO:0007669"/>
    <property type="project" value="TreeGrafter"/>
</dbReference>
<dbReference type="SUPFAM" id="SSF56219">
    <property type="entry name" value="DNase I-like"/>
    <property type="match status" value="1"/>
</dbReference>
<evidence type="ECO:0000256" key="4">
    <source>
        <dbReference type="ARBA" id="ARBA00022771"/>
    </source>
</evidence>
<feature type="site" description="Important for catalytic activity" evidence="11">
    <location>
        <position position="281"/>
    </location>
</feature>
<dbReference type="InterPro" id="IPR005135">
    <property type="entry name" value="Endo/exonuclease/phosphatase"/>
</dbReference>
<feature type="binding site" evidence="10">
    <location>
        <position position="9"/>
    </location>
    <ligand>
        <name>Mg(2+)</name>
        <dbReference type="ChEBI" id="CHEBI:18420"/>
        <label>1</label>
    </ligand>
</feature>
<dbReference type="Pfam" id="PF03372">
    <property type="entry name" value="Exo_endo_phos"/>
    <property type="match status" value="1"/>
</dbReference>
<evidence type="ECO:0000256" key="6">
    <source>
        <dbReference type="ARBA" id="ARBA00022833"/>
    </source>
</evidence>
<keyword evidence="17" id="KW-1185">Reference proteome</keyword>
<keyword evidence="10" id="KW-0464">Manganese</keyword>
<keyword evidence="8" id="KW-0539">Nucleus</keyword>
<keyword evidence="13" id="KW-0227">DNA damage</keyword>
<feature type="active site" description="Proton donor/acceptor" evidence="9">
    <location>
        <position position="186"/>
    </location>
</feature>
<evidence type="ECO:0000256" key="12">
    <source>
        <dbReference type="PROSITE-ProRule" id="PRU01343"/>
    </source>
</evidence>
<feature type="site" description="Interaction with DNA substrate" evidence="11">
    <location>
        <position position="307"/>
    </location>
</feature>
<evidence type="ECO:0000256" key="10">
    <source>
        <dbReference type="PIRSR" id="PIRSR604808-2"/>
    </source>
</evidence>
<evidence type="ECO:0000313" key="16">
    <source>
        <dbReference type="EMBL" id="CAG5120355.1"/>
    </source>
</evidence>
<feature type="binding site" evidence="10">
    <location>
        <position position="307"/>
    </location>
    <ligand>
        <name>Mg(2+)</name>
        <dbReference type="ChEBI" id="CHEBI:18420"/>
        <label>1</label>
    </ligand>
</feature>
<dbReference type="EMBL" id="CAJHNH020000885">
    <property type="protein sequence ID" value="CAG5120355.1"/>
    <property type="molecule type" value="Genomic_DNA"/>
</dbReference>
<comment type="catalytic activity">
    <reaction evidence="1">
        <text>Exonucleolytic cleavage in the 3'- to 5'-direction to yield nucleoside 5'-phosphates.</text>
        <dbReference type="EC" id="3.1.11.2"/>
    </reaction>
</comment>
<evidence type="ECO:0000256" key="8">
    <source>
        <dbReference type="ARBA" id="ARBA00023242"/>
    </source>
</evidence>
<dbReference type="CDD" id="cd09088">
    <property type="entry name" value="Ape2-like_AP-endo"/>
    <property type="match status" value="1"/>
</dbReference>
<evidence type="ECO:0000256" key="14">
    <source>
        <dbReference type="SAM" id="MobiDB-lite"/>
    </source>
</evidence>
<keyword evidence="4 12" id="KW-0863">Zinc-finger</keyword>
<dbReference type="EC" id="3.1.-.-" evidence="13"/>
<comment type="similarity">
    <text evidence="2 13">Belongs to the DNA repair enzymes AP/ExoA family.</text>
</comment>
<dbReference type="InterPro" id="IPR010666">
    <property type="entry name" value="Znf_GRF"/>
</dbReference>
<evidence type="ECO:0000256" key="7">
    <source>
        <dbReference type="ARBA" id="ARBA00022842"/>
    </source>
</evidence>
<proteinExistence type="inferred from homology"/>
<evidence type="ECO:0000256" key="5">
    <source>
        <dbReference type="ARBA" id="ARBA00022801"/>
    </source>
</evidence>
<feature type="active site" description="Proton acceptor" evidence="9">
    <location>
        <position position="307"/>
    </location>
</feature>
<feature type="active site" evidence="9">
    <location>
        <position position="146"/>
    </location>
</feature>
<evidence type="ECO:0000256" key="2">
    <source>
        <dbReference type="ARBA" id="ARBA00007092"/>
    </source>
</evidence>
<dbReference type="PROSITE" id="PS00726">
    <property type="entry name" value="AP_NUCLEASE_F1_1"/>
    <property type="match status" value="1"/>
</dbReference>
<feature type="binding site" evidence="10">
    <location>
        <position position="188"/>
    </location>
    <ligand>
        <name>Mg(2+)</name>
        <dbReference type="ChEBI" id="CHEBI:18420"/>
        <label>1</label>
    </ligand>
</feature>